<dbReference type="Proteomes" id="UP000800036">
    <property type="component" value="Unassembled WGS sequence"/>
</dbReference>
<dbReference type="EMBL" id="ML976660">
    <property type="protein sequence ID" value="KAF1978695.1"/>
    <property type="molecule type" value="Genomic_DNA"/>
</dbReference>
<dbReference type="AlphaFoldDB" id="A0A6A5VP49"/>
<protein>
    <submittedName>
        <fullName evidence="1">Uncharacterized protein</fullName>
    </submittedName>
</protein>
<sequence>MAQANHQPHSHLLTLPRELRDQIYEAYAYEEDGYIYDYATKRMRLKRPSGADEGGMIDQSLSLTCKMVAEETRGVAFRINEITFVSGLRKTRTKKTAFVVCTALWGVSDAIRNTRPYHTFYHKLDGCFGHDIFAPEKSKQDVSPIYMRDAYSCDHAASVRGMSVHRRASSKCMGIRPRTAKPMVVGYLLATLSFQYSWSTVEAVLDAVELTLKLLRSKDPRRLDILVARAFAEGPPMFGTKQNFIMWRHCFTPDSQEVMTTAELPMPWHILDRSWLASMEARFTHPLRDCQICHAEKIRPRSSWLPAGFNDDMDVHTDSKNVKWYFSAVRLL</sequence>
<keyword evidence="2" id="KW-1185">Reference proteome</keyword>
<organism evidence="1 2">
    <name type="scientific">Bimuria novae-zelandiae CBS 107.79</name>
    <dbReference type="NCBI Taxonomy" id="1447943"/>
    <lineage>
        <taxon>Eukaryota</taxon>
        <taxon>Fungi</taxon>
        <taxon>Dikarya</taxon>
        <taxon>Ascomycota</taxon>
        <taxon>Pezizomycotina</taxon>
        <taxon>Dothideomycetes</taxon>
        <taxon>Pleosporomycetidae</taxon>
        <taxon>Pleosporales</taxon>
        <taxon>Massarineae</taxon>
        <taxon>Didymosphaeriaceae</taxon>
        <taxon>Bimuria</taxon>
    </lineage>
</organism>
<proteinExistence type="predicted"/>
<gene>
    <name evidence="1" type="ORF">BU23DRAFT_564260</name>
</gene>
<evidence type="ECO:0000313" key="2">
    <source>
        <dbReference type="Proteomes" id="UP000800036"/>
    </source>
</evidence>
<dbReference type="OrthoDB" id="3799754at2759"/>
<accession>A0A6A5VP49</accession>
<reference evidence="1" key="1">
    <citation type="journal article" date="2020" name="Stud. Mycol.">
        <title>101 Dothideomycetes genomes: a test case for predicting lifestyles and emergence of pathogens.</title>
        <authorList>
            <person name="Haridas S."/>
            <person name="Albert R."/>
            <person name="Binder M."/>
            <person name="Bloem J."/>
            <person name="Labutti K."/>
            <person name="Salamov A."/>
            <person name="Andreopoulos B."/>
            <person name="Baker S."/>
            <person name="Barry K."/>
            <person name="Bills G."/>
            <person name="Bluhm B."/>
            <person name="Cannon C."/>
            <person name="Castanera R."/>
            <person name="Culley D."/>
            <person name="Daum C."/>
            <person name="Ezra D."/>
            <person name="Gonzalez J."/>
            <person name="Henrissat B."/>
            <person name="Kuo A."/>
            <person name="Liang C."/>
            <person name="Lipzen A."/>
            <person name="Lutzoni F."/>
            <person name="Magnuson J."/>
            <person name="Mondo S."/>
            <person name="Nolan M."/>
            <person name="Ohm R."/>
            <person name="Pangilinan J."/>
            <person name="Park H.-J."/>
            <person name="Ramirez L."/>
            <person name="Alfaro M."/>
            <person name="Sun H."/>
            <person name="Tritt A."/>
            <person name="Yoshinaga Y."/>
            <person name="Zwiers L.-H."/>
            <person name="Turgeon B."/>
            <person name="Goodwin S."/>
            <person name="Spatafora J."/>
            <person name="Crous P."/>
            <person name="Grigoriev I."/>
        </authorList>
    </citation>
    <scope>NUCLEOTIDE SEQUENCE</scope>
    <source>
        <strain evidence="1">CBS 107.79</strain>
    </source>
</reference>
<evidence type="ECO:0000313" key="1">
    <source>
        <dbReference type="EMBL" id="KAF1978695.1"/>
    </source>
</evidence>
<name>A0A6A5VP49_9PLEO</name>